<feature type="domain" description="Heparinase II/III-like C-terminal" evidence="6">
    <location>
        <begin position="339"/>
        <end position="531"/>
    </location>
</feature>
<dbReference type="PANTHER" id="PTHR39210">
    <property type="entry name" value="HEPARIN-SULFATE LYASE"/>
    <property type="match status" value="1"/>
</dbReference>
<keyword evidence="3" id="KW-0574">Periplasm</keyword>
<dbReference type="InterPro" id="IPR008929">
    <property type="entry name" value="Chondroitin_lyas"/>
</dbReference>
<gene>
    <name evidence="8" type="ORF">ACFFF6_17335</name>
</gene>
<dbReference type="Pfam" id="PF07940">
    <property type="entry name" value="Hepar_II_III_C"/>
    <property type="match status" value="1"/>
</dbReference>
<dbReference type="SUPFAM" id="SSF48230">
    <property type="entry name" value="Chondroitin AC/alginate lyase"/>
    <property type="match status" value="1"/>
</dbReference>
<keyword evidence="4" id="KW-0456">Lyase</keyword>
<evidence type="ECO:0000256" key="5">
    <source>
        <dbReference type="SAM" id="MobiDB-lite"/>
    </source>
</evidence>
<dbReference type="Gene3D" id="1.50.10.100">
    <property type="entry name" value="Chondroitin AC/alginate lyase"/>
    <property type="match status" value="1"/>
</dbReference>
<organism evidence="8 9">
    <name type="scientific">Brachybacterium hainanense</name>
    <dbReference type="NCBI Taxonomy" id="1541174"/>
    <lineage>
        <taxon>Bacteria</taxon>
        <taxon>Bacillati</taxon>
        <taxon>Actinomycetota</taxon>
        <taxon>Actinomycetes</taxon>
        <taxon>Micrococcales</taxon>
        <taxon>Dermabacteraceae</taxon>
        <taxon>Brachybacterium</taxon>
    </lineage>
</organism>
<accession>A0ABV6RFD1</accession>
<sequence>MSEEPRDEPAVPSHPLTYSRTMAERLVFGAPFDRTARDAALAQELRSGILTLPPHRAWRMPASITWRENPYREPNWVAQLHMLRWLDPLRRRALAGDVELLDTWWDIAGSWIRSNPPGRGRATYSWADMVEAARALTLAFALPALEDHRPQHVPTILDSLREHGEWLVDPRHIRTGNHALQQHQGLLVIGAVLERPEWIELAVERSSAMLMTSYDDQGVNEEGAVQYHQINYMWWNNLGRRVEIATGSTPETFRRVRRAPLAMAHATRPDGRYELIGDTEEFTPRNLGHPAIDWVASAGEQGIPPQDRVAVLDAGYVFGRSTWGDEHTPFDAAAFYSARFGPQDRIHGHVDGMALTLWAGGESLLVDSGKFAYDATDEHRRHLLSREAHNSVSVDGLAYDRTTRVELTLQRRHDAHEHFRFEDRGYRGVTLTRDLVISLELGVALVVDAFASEHEVTVHQWWHLHPDAGHRVEEHGLLAQTSANRMHLGWPAGTPRPRVTKGTTDPMQGWFSPSWRNIRPTRTVDVRTEGTRGRVVTALTFGPDSTPVSVDAVTDSEDGAVVVHLGRTGGTPLTIAISPRDSLLAVGHHAVEDTSKILD</sequence>
<evidence type="ECO:0000313" key="9">
    <source>
        <dbReference type="Proteomes" id="UP001589793"/>
    </source>
</evidence>
<evidence type="ECO:0000256" key="2">
    <source>
        <dbReference type="ARBA" id="ARBA00022729"/>
    </source>
</evidence>
<dbReference type="Gene3D" id="2.70.98.70">
    <property type="match status" value="1"/>
</dbReference>
<dbReference type="Pfam" id="PF16889">
    <property type="entry name" value="Hepar_II_III_N"/>
    <property type="match status" value="1"/>
</dbReference>
<protein>
    <submittedName>
        <fullName evidence="8">Heparinase II/III family protein</fullName>
    </submittedName>
</protein>
<keyword evidence="2" id="KW-0732">Signal</keyword>
<proteinExistence type="predicted"/>
<evidence type="ECO:0000256" key="3">
    <source>
        <dbReference type="ARBA" id="ARBA00022764"/>
    </source>
</evidence>
<name>A0ABV6RFD1_9MICO</name>
<evidence type="ECO:0000259" key="6">
    <source>
        <dbReference type="Pfam" id="PF07940"/>
    </source>
</evidence>
<comment type="subcellular location">
    <subcellularLocation>
        <location evidence="1">Periplasm</location>
    </subcellularLocation>
</comment>
<evidence type="ECO:0000256" key="1">
    <source>
        <dbReference type="ARBA" id="ARBA00004418"/>
    </source>
</evidence>
<dbReference type="RefSeq" id="WP_376982749.1">
    <property type="nucleotide sequence ID" value="NZ_JBHLSV010000028.1"/>
</dbReference>
<dbReference type="InterPro" id="IPR031680">
    <property type="entry name" value="Hepar_II_III_N"/>
</dbReference>
<dbReference type="PANTHER" id="PTHR39210:SF1">
    <property type="entry name" value="HEPARIN-SULFATE LYASE"/>
    <property type="match status" value="1"/>
</dbReference>
<comment type="caution">
    <text evidence="8">The sequence shown here is derived from an EMBL/GenBank/DDBJ whole genome shotgun (WGS) entry which is preliminary data.</text>
</comment>
<evidence type="ECO:0000259" key="7">
    <source>
        <dbReference type="Pfam" id="PF16889"/>
    </source>
</evidence>
<reference evidence="8 9" key="1">
    <citation type="submission" date="2024-09" db="EMBL/GenBank/DDBJ databases">
        <authorList>
            <person name="Sun Q."/>
            <person name="Mori K."/>
        </authorList>
    </citation>
    <scope>NUCLEOTIDE SEQUENCE [LARGE SCALE GENOMIC DNA]</scope>
    <source>
        <strain evidence="8 9">CICC 10874</strain>
    </source>
</reference>
<dbReference type="InterPro" id="IPR012480">
    <property type="entry name" value="Hepar_II_III_C"/>
</dbReference>
<dbReference type="Proteomes" id="UP001589793">
    <property type="component" value="Unassembled WGS sequence"/>
</dbReference>
<evidence type="ECO:0000256" key="4">
    <source>
        <dbReference type="ARBA" id="ARBA00023239"/>
    </source>
</evidence>
<keyword evidence="9" id="KW-1185">Reference proteome</keyword>
<dbReference type="EMBL" id="JBHLSV010000028">
    <property type="protein sequence ID" value="MFC0675715.1"/>
    <property type="molecule type" value="Genomic_DNA"/>
</dbReference>
<evidence type="ECO:0000313" key="8">
    <source>
        <dbReference type="EMBL" id="MFC0675715.1"/>
    </source>
</evidence>
<feature type="region of interest" description="Disordered" evidence="5">
    <location>
        <begin position="487"/>
        <end position="512"/>
    </location>
</feature>
<feature type="domain" description="Heparin-sulfate lyase N-terminal" evidence="7">
    <location>
        <begin position="60"/>
        <end position="230"/>
    </location>
</feature>